<dbReference type="PANTHER" id="PTHR35908:SF1">
    <property type="entry name" value="CONSERVED PROTEIN"/>
    <property type="match status" value="1"/>
</dbReference>
<feature type="domain" description="VOC" evidence="1">
    <location>
        <begin position="14"/>
        <end position="139"/>
    </location>
</feature>
<organism evidence="2 3">
    <name type="scientific">Nocardioides albertanoniae</name>
    <dbReference type="NCBI Taxonomy" id="1175486"/>
    <lineage>
        <taxon>Bacteria</taxon>
        <taxon>Bacillati</taxon>
        <taxon>Actinomycetota</taxon>
        <taxon>Actinomycetes</taxon>
        <taxon>Propionibacteriales</taxon>
        <taxon>Nocardioidaceae</taxon>
        <taxon>Nocardioides</taxon>
    </lineage>
</organism>
<protein>
    <submittedName>
        <fullName evidence="2">Catechol 2,3-dioxygenase-like lactoylglutathione lyase family enzyme</fullName>
    </submittedName>
</protein>
<dbReference type="GO" id="GO:0051213">
    <property type="term" value="F:dioxygenase activity"/>
    <property type="evidence" value="ECO:0007669"/>
    <property type="project" value="UniProtKB-KW"/>
</dbReference>
<dbReference type="CDD" id="cd06587">
    <property type="entry name" value="VOC"/>
    <property type="match status" value="1"/>
</dbReference>
<evidence type="ECO:0000259" key="1">
    <source>
        <dbReference type="PROSITE" id="PS51819"/>
    </source>
</evidence>
<dbReference type="EMBL" id="VFOV01000001">
    <property type="protein sequence ID" value="TQL66740.1"/>
    <property type="molecule type" value="Genomic_DNA"/>
</dbReference>
<reference evidence="2 3" key="1">
    <citation type="submission" date="2019-06" db="EMBL/GenBank/DDBJ databases">
        <title>Sequencing the genomes of 1000 actinobacteria strains.</title>
        <authorList>
            <person name="Klenk H.-P."/>
        </authorList>
    </citation>
    <scope>NUCLEOTIDE SEQUENCE [LARGE SCALE GENOMIC DNA]</scope>
    <source>
        <strain evidence="2 3">DSM 25218</strain>
    </source>
</reference>
<dbReference type="InterPro" id="IPR029068">
    <property type="entry name" value="Glyas_Bleomycin-R_OHBP_Dase"/>
</dbReference>
<dbReference type="InterPro" id="IPR041581">
    <property type="entry name" value="Glyoxalase_6"/>
</dbReference>
<dbReference type="RefSeq" id="WP_246087933.1">
    <property type="nucleotide sequence ID" value="NZ_VFOV01000001.1"/>
</dbReference>
<evidence type="ECO:0000313" key="2">
    <source>
        <dbReference type="EMBL" id="TQL66740.1"/>
    </source>
</evidence>
<name>A0A543A2F8_9ACTN</name>
<keyword evidence="2" id="KW-0223">Dioxygenase</keyword>
<keyword evidence="3" id="KW-1185">Reference proteome</keyword>
<dbReference type="InterPro" id="IPR037523">
    <property type="entry name" value="VOC_core"/>
</dbReference>
<sequence>MNGMTEENGGIRGATGWVGVNLACTDPPALARFYADLFGWEVSSSEPTYATVLICDPSGNGTHSNLAFELDRHYRRPVWPSEPDAQQQMVHLDIGVTELAAAVEDAVGLGARVADVQPQDDVRVMLDPDGHPFCLYLDV</sequence>
<dbReference type="PANTHER" id="PTHR35908">
    <property type="entry name" value="HYPOTHETICAL FUSION PROTEIN"/>
    <property type="match status" value="1"/>
</dbReference>
<comment type="caution">
    <text evidence="2">The sequence shown here is derived from an EMBL/GenBank/DDBJ whole genome shotgun (WGS) entry which is preliminary data.</text>
</comment>
<proteinExistence type="predicted"/>
<dbReference type="Proteomes" id="UP000320209">
    <property type="component" value="Unassembled WGS sequence"/>
</dbReference>
<gene>
    <name evidence="2" type="ORF">FB381_0605</name>
</gene>
<accession>A0A543A2F8</accession>
<dbReference type="GO" id="GO:0016829">
    <property type="term" value="F:lyase activity"/>
    <property type="evidence" value="ECO:0007669"/>
    <property type="project" value="UniProtKB-KW"/>
</dbReference>
<dbReference type="PROSITE" id="PS51819">
    <property type="entry name" value="VOC"/>
    <property type="match status" value="1"/>
</dbReference>
<dbReference type="AlphaFoldDB" id="A0A543A2F8"/>
<evidence type="ECO:0000313" key="3">
    <source>
        <dbReference type="Proteomes" id="UP000320209"/>
    </source>
</evidence>
<keyword evidence="2" id="KW-0560">Oxidoreductase</keyword>
<dbReference type="Gene3D" id="3.10.180.10">
    <property type="entry name" value="2,3-Dihydroxybiphenyl 1,2-Dioxygenase, domain 1"/>
    <property type="match status" value="1"/>
</dbReference>
<keyword evidence="2" id="KW-0456">Lyase</keyword>
<dbReference type="SUPFAM" id="SSF54593">
    <property type="entry name" value="Glyoxalase/Bleomycin resistance protein/Dihydroxybiphenyl dioxygenase"/>
    <property type="match status" value="1"/>
</dbReference>
<dbReference type="Pfam" id="PF18029">
    <property type="entry name" value="Glyoxalase_6"/>
    <property type="match status" value="1"/>
</dbReference>